<proteinExistence type="predicted"/>
<evidence type="ECO:0000313" key="2">
    <source>
        <dbReference type="WBParaSite" id="PSU_v2.g10235.t1"/>
    </source>
</evidence>
<sequence>MPIVHCCLIFRKYTEEQKSQFLQECEERNFEFLTNFKVGKSVHYSTSTDEFNERDETEFSFDLKPLAELGLDSKDKYEGIVLAEADLVTTFEALQRTFKNNGLADDAALFK</sequence>
<dbReference type="WBParaSite" id="PSU_v2.g10235.t1">
    <property type="protein sequence ID" value="PSU_v2.g10235.t1"/>
    <property type="gene ID" value="PSU_v2.g10235"/>
</dbReference>
<keyword evidence="1" id="KW-1185">Reference proteome</keyword>
<reference evidence="2" key="1">
    <citation type="submission" date="2022-11" db="UniProtKB">
        <authorList>
            <consortium name="WormBaseParasite"/>
        </authorList>
    </citation>
    <scope>IDENTIFICATION</scope>
</reference>
<protein>
    <submittedName>
        <fullName evidence="2">Uncharacterized protein</fullName>
    </submittedName>
</protein>
<dbReference type="Proteomes" id="UP000887577">
    <property type="component" value="Unplaced"/>
</dbReference>
<organism evidence="1 2">
    <name type="scientific">Panagrolaimus superbus</name>
    <dbReference type="NCBI Taxonomy" id="310955"/>
    <lineage>
        <taxon>Eukaryota</taxon>
        <taxon>Metazoa</taxon>
        <taxon>Ecdysozoa</taxon>
        <taxon>Nematoda</taxon>
        <taxon>Chromadorea</taxon>
        <taxon>Rhabditida</taxon>
        <taxon>Tylenchina</taxon>
        <taxon>Panagrolaimomorpha</taxon>
        <taxon>Panagrolaimoidea</taxon>
        <taxon>Panagrolaimidae</taxon>
        <taxon>Panagrolaimus</taxon>
    </lineage>
</organism>
<name>A0A914XQE9_9BILA</name>
<accession>A0A914XQE9</accession>
<evidence type="ECO:0000313" key="1">
    <source>
        <dbReference type="Proteomes" id="UP000887577"/>
    </source>
</evidence>
<dbReference type="AlphaFoldDB" id="A0A914XQE9"/>